<evidence type="ECO:0000313" key="10">
    <source>
        <dbReference type="Proteomes" id="UP000650582"/>
    </source>
</evidence>
<keyword evidence="2" id="KW-0547">Nucleotide-binding</keyword>
<dbReference type="InterPro" id="IPR038718">
    <property type="entry name" value="SNF2-like_sf"/>
</dbReference>
<feature type="compositionally biased region" description="Basic residues" evidence="6">
    <location>
        <begin position="32"/>
        <end position="41"/>
    </location>
</feature>
<dbReference type="PROSITE" id="PS51192">
    <property type="entry name" value="HELICASE_ATP_BIND_1"/>
    <property type="match status" value="1"/>
</dbReference>
<dbReference type="PANTHER" id="PTHR45629:SF7">
    <property type="entry name" value="DNA EXCISION REPAIR PROTEIN ERCC-6-RELATED"/>
    <property type="match status" value="1"/>
</dbReference>
<dbReference type="CDD" id="cd18793">
    <property type="entry name" value="SF2_C_SNF"/>
    <property type="match status" value="1"/>
</dbReference>
<feature type="domain" description="Helicase C-terminal" evidence="8">
    <location>
        <begin position="663"/>
        <end position="821"/>
    </location>
</feature>
<gene>
    <name evidence="9" type="ORF">RHS04_07991</name>
</gene>
<feature type="compositionally biased region" description="Polar residues" evidence="6">
    <location>
        <begin position="151"/>
        <end position="160"/>
    </location>
</feature>
<reference evidence="9" key="1">
    <citation type="submission" date="2020-09" db="EMBL/GenBank/DDBJ databases">
        <title>Comparative genome analyses of four rice-infecting Rhizoctonia solani isolates reveal extensive enrichment of homogalacturonan modification genes.</title>
        <authorList>
            <person name="Lee D.-Y."/>
            <person name="Jeon J."/>
            <person name="Kim K.-T."/>
            <person name="Cheong K."/>
            <person name="Song H."/>
            <person name="Choi G."/>
            <person name="Ko J."/>
            <person name="Opiyo S.O."/>
            <person name="Zuo S."/>
            <person name="Madhav S."/>
            <person name="Lee Y.-H."/>
            <person name="Wang G.-L."/>
        </authorList>
    </citation>
    <scope>NUCLEOTIDE SEQUENCE</scope>
    <source>
        <strain evidence="9">AG1-IA YN-7</strain>
    </source>
</reference>
<comment type="subcellular location">
    <subcellularLocation>
        <location evidence="1">Nucleus</location>
    </subcellularLocation>
</comment>
<evidence type="ECO:0000259" key="8">
    <source>
        <dbReference type="PROSITE" id="PS51194"/>
    </source>
</evidence>
<evidence type="ECO:0000256" key="2">
    <source>
        <dbReference type="ARBA" id="ARBA00022741"/>
    </source>
</evidence>
<evidence type="ECO:0000256" key="6">
    <source>
        <dbReference type="SAM" id="MobiDB-lite"/>
    </source>
</evidence>
<dbReference type="GO" id="GO:0016787">
    <property type="term" value="F:hydrolase activity"/>
    <property type="evidence" value="ECO:0007669"/>
    <property type="project" value="UniProtKB-KW"/>
</dbReference>
<name>A0A8H7LJS0_9AGAM</name>
<dbReference type="InterPro" id="IPR000330">
    <property type="entry name" value="SNF2_N"/>
</dbReference>
<dbReference type="InterPro" id="IPR001650">
    <property type="entry name" value="Helicase_C-like"/>
</dbReference>
<feature type="compositionally biased region" description="Acidic residues" evidence="6">
    <location>
        <begin position="178"/>
        <end position="188"/>
    </location>
</feature>
<dbReference type="Pfam" id="PF14773">
    <property type="entry name" value="VIGSSK"/>
    <property type="match status" value="1"/>
</dbReference>
<accession>A0A8H7LJS0</accession>
<feature type="region of interest" description="Disordered" evidence="6">
    <location>
        <begin position="100"/>
        <end position="209"/>
    </location>
</feature>
<dbReference type="InterPro" id="IPR014001">
    <property type="entry name" value="Helicase_ATP-bd"/>
</dbReference>
<feature type="region of interest" description="Disordered" evidence="6">
    <location>
        <begin position="30"/>
        <end position="52"/>
    </location>
</feature>
<dbReference type="InterPro" id="IPR002464">
    <property type="entry name" value="DNA/RNA_helicase_DEAH_CS"/>
</dbReference>
<protein>
    <submittedName>
        <fullName evidence="9">SNF2 family N-terminal domain</fullName>
    </submittedName>
</protein>
<evidence type="ECO:0000256" key="3">
    <source>
        <dbReference type="ARBA" id="ARBA00022801"/>
    </source>
</evidence>
<proteinExistence type="predicted"/>
<dbReference type="SMART" id="SM00487">
    <property type="entry name" value="DEXDc"/>
    <property type="match status" value="1"/>
</dbReference>
<dbReference type="InterPro" id="IPR049730">
    <property type="entry name" value="SNF2/RAD54-like_C"/>
</dbReference>
<dbReference type="Pfam" id="PF00271">
    <property type="entry name" value="Helicase_C"/>
    <property type="match status" value="1"/>
</dbReference>
<dbReference type="AlphaFoldDB" id="A0A8H7LJS0"/>
<dbReference type="SMART" id="SM00490">
    <property type="entry name" value="HELICc"/>
    <property type="match status" value="1"/>
</dbReference>
<dbReference type="InterPro" id="IPR050496">
    <property type="entry name" value="SNF2_RAD54_helicase_repair"/>
</dbReference>
<dbReference type="Proteomes" id="UP000650582">
    <property type="component" value="Unassembled WGS sequence"/>
</dbReference>
<feature type="region of interest" description="Disordered" evidence="6">
    <location>
        <begin position="952"/>
        <end position="974"/>
    </location>
</feature>
<dbReference type="PANTHER" id="PTHR45629">
    <property type="entry name" value="SNF2/RAD54 FAMILY MEMBER"/>
    <property type="match status" value="1"/>
</dbReference>
<dbReference type="Gene3D" id="3.40.50.300">
    <property type="entry name" value="P-loop containing nucleotide triphosphate hydrolases"/>
    <property type="match status" value="1"/>
</dbReference>
<keyword evidence="4" id="KW-0067">ATP-binding</keyword>
<dbReference type="GO" id="GO:0005524">
    <property type="term" value="F:ATP binding"/>
    <property type="evidence" value="ECO:0007669"/>
    <property type="project" value="InterPro"/>
</dbReference>
<feature type="compositionally biased region" description="Acidic residues" evidence="6">
    <location>
        <begin position="109"/>
        <end position="121"/>
    </location>
</feature>
<dbReference type="PROSITE" id="PS00690">
    <property type="entry name" value="DEAH_ATP_HELICASE"/>
    <property type="match status" value="1"/>
</dbReference>
<dbReference type="SUPFAM" id="SSF52540">
    <property type="entry name" value="P-loop containing nucleoside triphosphate hydrolases"/>
    <property type="match status" value="2"/>
</dbReference>
<dbReference type="Gene3D" id="3.40.50.10810">
    <property type="entry name" value="Tandem AAA-ATPase domain"/>
    <property type="match status" value="1"/>
</dbReference>
<comment type="caution">
    <text evidence="9">The sequence shown here is derived from an EMBL/GenBank/DDBJ whole genome shotgun (WGS) entry which is preliminary data.</text>
</comment>
<dbReference type="PROSITE" id="PS51194">
    <property type="entry name" value="HELICASE_CTER"/>
    <property type="match status" value="1"/>
</dbReference>
<evidence type="ECO:0000256" key="4">
    <source>
        <dbReference type="ARBA" id="ARBA00022840"/>
    </source>
</evidence>
<evidence type="ECO:0000313" key="9">
    <source>
        <dbReference type="EMBL" id="KAF8671979.1"/>
    </source>
</evidence>
<dbReference type="Pfam" id="PF00176">
    <property type="entry name" value="SNF2-rel_dom"/>
    <property type="match status" value="1"/>
</dbReference>
<dbReference type="InterPro" id="IPR029256">
    <property type="entry name" value="Heliccase-ass-bd"/>
</dbReference>
<feature type="compositionally biased region" description="Basic and acidic residues" evidence="6">
    <location>
        <begin position="42"/>
        <end position="52"/>
    </location>
</feature>
<organism evidence="9 10">
    <name type="scientific">Rhizoctonia solani</name>
    <dbReference type="NCBI Taxonomy" id="456999"/>
    <lineage>
        <taxon>Eukaryota</taxon>
        <taxon>Fungi</taxon>
        <taxon>Dikarya</taxon>
        <taxon>Basidiomycota</taxon>
        <taxon>Agaricomycotina</taxon>
        <taxon>Agaricomycetes</taxon>
        <taxon>Cantharellales</taxon>
        <taxon>Ceratobasidiaceae</taxon>
        <taxon>Rhizoctonia</taxon>
    </lineage>
</organism>
<dbReference type="InterPro" id="IPR027417">
    <property type="entry name" value="P-loop_NTPase"/>
</dbReference>
<evidence type="ECO:0000256" key="1">
    <source>
        <dbReference type="ARBA" id="ARBA00004123"/>
    </source>
</evidence>
<feature type="domain" description="Helicase ATP-binding" evidence="7">
    <location>
        <begin position="268"/>
        <end position="476"/>
    </location>
</feature>
<feature type="compositionally biased region" description="Low complexity" evidence="6">
    <location>
        <begin position="191"/>
        <end position="206"/>
    </location>
</feature>
<evidence type="ECO:0000256" key="5">
    <source>
        <dbReference type="ARBA" id="ARBA00023242"/>
    </source>
</evidence>
<keyword evidence="5" id="KW-0539">Nucleus</keyword>
<keyword evidence="3" id="KW-0378">Hydrolase</keyword>
<dbReference type="GO" id="GO:0005634">
    <property type="term" value="C:nucleus"/>
    <property type="evidence" value="ECO:0007669"/>
    <property type="project" value="UniProtKB-SubCell"/>
</dbReference>
<sequence length="1039" mass="115907">MSKSKLNSLDDDSDDEFNAAALVAETEAAYKPQKRGARGRRRTIDNREKANRKDVLEAMIGDPLPQLLGLIEPGPGCAGQIKLTDSWASVSVQQDVVSGKELSSFASTQDEDTATESEDDLPTATGGVLGKRPGKPAPSSPQKRPRPCVSLQKTPIPFTSQKKKSKSFGNLSPADPPSDTETESESENDLSPPSSSAQANTPSSSAKSYIPKTPVLEFVKPPFPPPTHQQHLGPLPLKSPVQGHNVEVPASINRHLREYQRVGVRFFHQRWAESRGGLVGDDMGLGKTIQTIAFLSAAFQKSGTASDATRRRDRVRALQDEGLARSDLPSANKKWPTCLVVCPKTVVGNWVKELNTWAYFEYAVYGGDKSEREDCLRDFVMGRLDLGSFRVSSSLGWDAKAEIRFCTVIMAFDTARMNIDHLFHLPWSIVIVDEVHRCKNPNSGTTIALNRFQCRGTAIQNGYKELWTLLDWCSPGRVGTPSQWKNAISVPLAEGQAHRATQAQVSKARLLADRLVNNLLPYFFLRRTKALIADQMPRKFDQAVFCPLAKTQLEVYKRFLDSPDVQLMVRKDDLCDCGSEEKRGYCCYTHNAQGVHWKDLVLKYMNLFVEISNHVILIFPGFKGETDEQRARRREYVKIAFPGQAVRQADMMYGDELCGKWQVLSQLLDTWKMEGDNKVLIFSKSIKILEMLEGQLQRKNLNFCCMDGKTKQEDRPSGMRSLDKFNNDPEVFVFLISTLVGGTGLNMTSANKVVIFDPNWNPAHDLQAMDRAYRFGQKRDVNVYRLLGAGALEELIYARQIYKQQQMHIGYEASVQTRYFEGVQGSKSHQGELFGLKNIFKLHQTALATKMIIEKANLAEMNWALANMDSTPDGTIKEHTASAERNLVDFMLDDSPPTSQADRISDILNNAGVAYTHDHQNVLLASHVERNITSVAIAGSKREDGEAGVTLANEGAPEKKPPPIWPPRRKTTAPVDSAPRLEARVEALIEMGLIQNRNSLASFGRDFALMPEAEQRRILTKADQLSARKQLSLSPPFDH</sequence>
<dbReference type="FunFam" id="3.40.50.10810:FF:000019">
    <property type="entry name" value="DNA excision repair protein ERCC-6-like 2 isoform X1"/>
    <property type="match status" value="1"/>
</dbReference>
<evidence type="ECO:0000259" key="7">
    <source>
        <dbReference type="PROSITE" id="PS51192"/>
    </source>
</evidence>
<dbReference type="EMBL" id="JACYCC010000214">
    <property type="protein sequence ID" value="KAF8671979.1"/>
    <property type="molecule type" value="Genomic_DNA"/>
</dbReference>